<proteinExistence type="predicted"/>
<evidence type="ECO:0000313" key="3">
    <source>
        <dbReference type="Proteomes" id="UP000031928"/>
    </source>
</evidence>
<evidence type="ECO:0000256" key="1">
    <source>
        <dbReference type="ARBA" id="ARBA00023002"/>
    </source>
</evidence>
<dbReference type="KEGG" id="cmq:B840_11290"/>
<dbReference type="GO" id="GO:0050660">
    <property type="term" value="F:flavin adenine dinucleotide binding"/>
    <property type="evidence" value="ECO:0007669"/>
    <property type="project" value="TreeGrafter"/>
</dbReference>
<dbReference type="HOGENOM" id="CLU_006909_1_2_11"/>
<dbReference type="GO" id="GO:0004497">
    <property type="term" value="F:monooxygenase activity"/>
    <property type="evidence" value="ECO:0007669"/>
    <property type="project" value="TreeGrafter"/>
</dbReference>
<dbReference type="Gene3D" id="3.50.50.60">
    <property type="entry name" value="FAD/NAD(P)-binding domain"/>
    <property type="match status" value="1"/>
</dbReference>
<reference evidence="2 3" key="1">
    <citation type="submission" date="2014-05" db="EMBL/GenBank/DDBJ databases">
        <title>Complete genome sequence of Corynebacterium marinum DSM 44953.</title>
        <authorList>
            <person name="Schaffert L."/>
            <person name="Albersmeier A."/>
            <person name="Kalinowski J."/>
            <person name="Ruckert C."/>
        </authorList>
    </citation>
    <scope>NUCLEOTIDE SEQUENCE [LARGE SCALE GENOMIC DNA]</scope>
    <source>
        <strain evidence="2 3">DSM 44953</strain>
    </source>
</reference>
<sequence length="403" mass="43035">MKFSDVLNRHYRAVVIGAGQAGLAAAHELHRRGLRPGPDGDFLVLDANDGPGGAWRHRWDSLTLGRAHGIADLPGLPMPHPDPAAPAAALVADYYGGYEDEFHLAVVRPAPVSSVEAVDPDPASPLRITAGTAGAGDGAHELTADIVLNATGTWDNPYIPYVPGIGDFRGRQLHTKDYRRKEDFSGLRTLVVGGGLSAVQFLLELAPATETVWATRRPPNFTGREFDAGWGLAVERAVRERTHAGRAAASVVRTTGIPQWSEYLDGVRDGVLVSRGMFDRVTEGGVMFGAADRTRTEGLGPSRSRQLQVPASWDPLPAGTALEVDVIFWNTGFRPSLRHLAPLKLREPGGGVRMADEVTPARDARILLVGYGSTASTVGATRAGRLAGRRAARHLEQKVVSAA</sequence>
<accession>A0A0B6TW99</accession>
<dbReference type="PRINTS" id="PR00368">
    <property type="entry name" value="FADPNR"/>
</dbReference>
<dbReference type="SUPFAM" id="SSF51905">
    <property type="entry name" value="FAD/NAD(P)-binding domain"/>
    <property type="match status" value="1"/>
</dbReference>
<organism evidence="2 3">
    <name type="scientific">Corynebacterium marinum DSM 44953</name>
    <dbReference type="NCBI Taxonomy" id="1224162"/>
    <lineage>
        <taxon>Bacteria</taxon>
        <taxon>Bacillati</taxon>
        <taxon>Actinomycetota</taxon>
        <taxon>Actinomycetes</taxon>
        <taxon>Mycobacteriales</taxon>
        <taxon>Corynebacteriaceae</taxon>
        <taxon>Corynebacterium</taxon>
    </lineage>
</organism>
<dbReference type="InterPro" id="IPR050982">
    <property type="entry name" value="Auxin_biosynth/cation_transpt"/>
</dbReference>
<dbReference type="PRINTS" id="PR00411">
    <property type="entry name" value="PNDRDTASEI"/>
</dbReference>
<dbReference type="InterPro" id="IPR036188">
    <property type="entry name" value="FAD/NAD-bd_sf"/>
</dbReference>
<dbReference type="EMBL" id="CP007790">
    <property type="protein sequence ID" value="AJK69830.1"/>
    <property type="molecule type" value="Genomic_DNA"/>
</dbReference>
<name>A0A0B6TW99_9CORY</name>
<protein>
    <submittedName>
        <fullName evidence="2">Oxidoreductase</fullName>
    </submittedName>
</protein>
<dbReference type="OrthoDB" id="178899at2"/>
<evidence type="ECO:0000313" key="2">
    <source>
        <dbReference type="EMBL" id="AJK69830.1"/>
    </source>
</evidence>
<dbReference type="PANTHER" id="PTHR43539:SF78">
    <property type="entry name" value="FLAVIN-CONTAINING MONOOXYGENASE"/>
    <property type="match status" value="1"/>
</dbReference>
<keyword evidence="3" id="KW-1185">Reference proteome</keyword>
<dbReference type="STRING" id="1224162.B840_11290"/>
<dbReference type="AlphaFoldDB" id="A0A0B6TW99"/>
<dbReference type="Proteomes" id="UP000031928">
    <property type="component" value="Chromosome"/>
</dbReference>
<keyword evidence="1" id="KW-0560">Oxidoreductase</keyword>
<gene>
    <name evidence="2" type="ORF">B840_11290</name>
</gene>
<dbReference type="Pfam" id="PF13738">
    <property type="entry name" value="Pyr_redox_3"/>
    <property type="match status" value="1"/>
</dbReference>
<dbReference type="RefSeq" id="WP_042622187.1">
    <property type="nucleotide sequence ID" value="NZ_CP007790.1"/>
</dbReference>
<dbReference type="PANTHER" id="PTHR43539">
    <property type="entry name" value="FLAVIN-BINDING MONOOXYGENASE-LIKE PROTEIN (AFU_ORTHOLOGUE AFUA_4G09220)"/>
    <property type="match status" value="1"/>
</dbReference>